<dbReference type="EMBL" id="JAUSYA010000001">
    <property type="protein sequence ID" value="MDQ0688197.1"/>
    <property type="molecule type" value="Genomic_DNA"/>
</dbReference>
<protein>
    <submittedName>
        <fullName evidence="2">Uncharacterized protein</fullName>
    </submittedName>
</protein>
<comment type="caution">
    <text evidence="2">The sequence shown here is derived from an EMBL/GenBank/DDBJ whole genome shotgun (WGS) entry which is preliminary data.</text>
</comment>
<evidence type="ECO:0000313" key="3">
    <source>
        <dbReference type="Proteomes" id="UP001243364"/>
    </source>
</evidence>
<dbReference type="Proteomes" id="UP001243364">
    <property type="component" value="Unassembled WGS sequence"/>
</dbReference>
<sequence length="36" mass="4005">MAELTRRTDVATLPRPTLPGADQTFPVQETGPRPQR</sequence>
<evidence type="ECO:0000313" key="2">
    <source>
        <dbReference type="EMBL" id="MDQ0688197.1"/>
    </source>
</evidence>
<evidence type="ECO:0000256" key="1">
    <source>
        <dbReference type="SAM" id="MobiDB-lite"/>
    </source>
</evidence>
<organism evidence="2 3">
    <name type="scientific">Streptomyces achromogenes</name>
    <dbReference type="NCBI Taxonomy" id="67255"/>
    <lineage>
        <taxon>Bacteria</taxon>
        <taxon>Bacillati</taxon>
        <taxon>Actinomycetota</taxon>
        <taxon>Actinomycetes</taxon>
        <taxon>Kitasatosporales</taxon>
        <taxon>Streptomycetaceae</taxon>
        <taxon>Streptomyces</taxon>
    </lineage>
</organism>
<feature type="region of interest" description="Disordered" evidence="1">
    <location>
        <begin position="1"/>
        <end position="36"/>
    </location>
</feature>
<gene>
    <name evidence="2" type="ORF">QFZ56_007160</name>
</gene>
<proteinExistence type="predicted"/>
<keyword evidence="3" id="KW-1185">Reference proteome</keyword>
<reference evidence="2 3" key="1">
    <citation type="submission" date="2023-07" db="EMBL/GenBank/DDBJ databases">
        <title>Comparative genomics of wheat-associated soil bacteria to identify genetic determinants of phenazine resistance.</title>
        <authorList>
            <person name="Mouncey N."/>
        </authorList>
    </citation>
    <scope>NUCLEOTIDE SEQUENCE [LARGE SCALE GENOMIC DNA]</scope>
    <source>
        <strain evidence="2 3">W4I19-2</strain>
    </source>
</reference>
<accession>A0ABU0QC29</accession>
<name>A0ABU0QC29_STRAH</name>